<comment type="similarity">
    <text evidence="1">Belongs to the UPF0561 family.</text>
</comment>
<dbReference type="PANTHER" id="PTHR34256">
    <property type="entry name" value="UPF0561 PROTEIN C2ORF68"/>
    <property type="match status" value="1"/>
</dbReference>
<evidence type="ECO:0000256" key="2">
    <source>
        <dbReference type="SAM" id="MobiDB-lite"/>
    </source>
</evidence>
<dbReference type="AlphaFoldDB" id="A0A914DL01"/>
<keyword evidence="3" id="KW-1185">Reference proteome</keyword>
<evidence type="ECO:0000313" key="3">
    <source>
        <dbReference type="Proteomes" id="UP000887540"/>
    </source>
</evidence>
<dbReference type="WBParaSite" id="ACRNAN_scaffold284.g32480.t1">
    <property type="protein sequence ID" value="ACRNAN_scaffold284.g32480.t1"/>
    <property type="gene ID" value="ACRNAN_scaffold284.g32480"/>
</dbReference>
<name>A0A914DL01_9BILA</name>
<sequence>MKSIIQNQVERDEYHKMLEERKQQRANDEQKELINKMAEMNIYVPPHMRRSGRTSNETEAGTSNEPSDPLHKIREKARRHLKKQLDEELDSNSSSSISSSGSNRTWKTSRKPTKNSKSGYMFRLNVMDDLEVVVHKDDTPETVANFVCEKLKLDEVTKKSLVEFLRKEFTKHLPI</sequence>
<accession>A0A914DL01</accession>
<feature type="compositionally biased region" description="Low complexity" evidence="2">
    <location>
        <begin position="91"/>
        <end position="103"/>
    </location>
</feature>
<evidence type="ECO:0000256" key="1">
    <source>
        <dbReference type="ARBA" id="ARBA00006905"/>
    </source>
</evidence>
<proteinExistence type="inferred from homology"/>
<organism evidence="3 4">
    <name type="scientific">Acrobeloides nanus</name>
    <dbReference type="NCBI Taxonomy" id="290746"/>
    <lineage>
        <taxon>Eukaryota</taxon>
        <taxon>Metazoa</taxon>
        <taxon>Ecdysozoa</taxon>
        <taxon>Nematoda</taxon>
        <taxon>Chromadorea</taxon>
        <taxon>Rhabditida</taxon>
        <taxon>Tylenchina</taxon>
        <taxon>Cephalobomorpha</taxon>
        <taxon>Cephaloboidea</taxon>
        <taxon>Cephalobidae</taxon>
        <taxon>Acrobeloides</taxon>
    </lineage>
</organism>
<feature type="region of interest" description="Disordered" evidence="2">
    <location>
        <begin position="18"/>
        <end position="117"/>
    </location>
</feature>
<feature type="compositionally biased region" description="Polar residues" evidence="2">
    <location>
        <begin position="53"/>
        <end position="66"/>
    </location>
</feature>
<protein>
    <submittedName>
        <fullName evidence="4">Uncharacterized protein</fullName>
    </submittedName>
</protein>
<feature type="compositionally biased region" description="Basic residues" evidence="2">
    <location>
        <begin position="73"/>
        <end position="82"/>
    </location>
</feature>
<dbReference type="Proteomes" id="UP000887540">
    <property type="component" value="Unplaced"/>
</dbReference>
<reference evidence="4" key="1">
    <citation type="submission" date="2022-11" db="UniProtKB">
        <authorList>
            <consortium name="WormBaseParasite"/>
        </authorList>
    </citation>
    <scope>IDENTIFICATION</scope>
</reference>
<evidence type="ECO:0000313" key="4">
    <source>
        <dbReference type="WBParaSite" id="ACRNAN_scaffold284.g32480.t1"/>
    </source>
</evidence>
<feature type="compositionally biased region" description="Basic and acidic residues" evidence="2">
    <location>
        <begin position="18"/>
        <end position="34"/>
    </location>
</feature>
<dbReference type="PANTHER" id="PTHR34256:SF1">
    <property type="entry name" value="UPF0561 PROTEIN C2ORF68"/>
    <property type="match status" value="1"/>
</dbReference>
<dbReference type="InterPro" id="IPR018888">
    <property type="entry name" value="UPF0561"/>
</dbReference>